<dbReference type="Proteomes" id="UP001046350">
    <property type="component" value="Chromosome"/>
</dbReference>
<sequence>MKRRQQFVTSGYYENMRAFYDGADRFWADATLDEDYPGQGAALKASELKGACFKALVLRYTAGEPVSEMEPVLEQLIARYESLQRLLAVAEGHEHISPLSIDYHLGHYEEFVQVVSLCILLHRADLLARLVAMTDRAGFIGEDALYEELLVKVLPGRFDVERWYHPMYAPLIDAIDAETPAQAVSFLDRYCQCWYANFEGASTYWHDTHLNIQGDEGSYVGYWAFEAGAVAYLHNLDDSAIDHMVYPKDLVEYARAQRRAG</sequence>
<dbReference type="Pfam" id="PF08929">
    <property type="entry name" value="PoNi_C"/>
    <property type="match status" value="1"/>
</dbReference>
<feature type="domain" description="PoNi C-terminal" evidence="1">
    <location>
        <begin position="142"/>
        <end position="250"/>
    </location>
</feature>
<dbReference type="InterPro" id="IPR015025">
    <property type="entry name" value="PoNi_C"/>
</dbReference>
<evidence type="ECO:0000313" key="3">
    <source>
        <dbReference type="Proteomes" id="UP001046350"/>
    </source>
</evidence>
<evidence type="ECO:0000259" key="1">
    <source>
        <dbReference type="Pfam" id="PF08929"/>
    </source>
</evidence>
<organism evidence="2 3">
    <name type="scientific">Pseudomonas fakonensis</name>
    <dbReference type="NCBI Taxonomy" id="2842355"/>
    <lineage>
        <taxon>Bacteria</taxon>
        <taxon>Pseudomonadati</taxon>
        <taxon>Pseudomonadota</taxon>
        <taxon>Gammaproteobacteria</taxon>
        <taxon>Pseudomonadales</taxon>
        <taxon>Pseudomonadaceae</taxon>
        <taxon>Pseudomonas</taxon>
    </lineage>
</organism>
<gene>
    <name evidence="2" type="ORF">KSS94_14475</name>
</gene>
<reference evidence="2" key="1">
    <citation type="journal article" date="2021" name="Microorganisms">
        <title>The Ever-Expanding Pseudomonas Genus: Description of 43 New Species and Partition of the Pseudomonas putida Group.</title>
        <authorList>
            <person name="Girard L."/>
            <person name="Lood C."/>
            <person name="Hofte M."/>
            <person name="Vandamme P."/>
            <person name="Rokni-Zadeh H."/>
            <person name="van Noort V."/>
            <person name="Lavigne R."/>
            <person name="De Mot R."/>
        </authorList>
    </citation>
    <scope>NUCLEOTIDE SEQUENCE</scope>
    <source>
        <strain evidence="2">COW40</strain>
    </source>
</reference>
<evidence type="ECO:0000313" key="2">
    <source>
        <dbReference type="EMBL" id="QXH54211.1"/>
    </source>
</evidence>
<dbReference type="EMBL" id="CP077076">
    <property type="protein sequence ID" value="QXH54211.1"/>
    <property type="molecule type" value="Genomic_DNA"/>
</dbReference>
<accession>A0ABX8NCT9</accession>
<protein>
    <submittedName>
        <fullName evidence="2">DUF1911 domain-containing protein</fullName>
    </submittedName>
</protein>
<keyword evidence="3" id="KW-1185">Reference proteome</keyword>
<name>A0ABX8NCT9_9PSED</name>
<proteinExistence type="predicted"/>